<accession>A0A0M6Y9Q3</accession>
<dbReference type="STRING" id="187304.B0E33_13355"/>
<feature type="chain" id="PRO_5005807778" description="HEAT repeat domain-containing protein" evidence="1">
    <location>
        <begin position="27"/>
        <end position="299"/>
    </location>
</feature>
<evidence type="ECO:0000313" key="3">
    <source>
        <dbReference type="Proteomes" id="UP000048926"/>
    </source>
</evidence>
<feature type="signal peptide" evidence="1">
    <location>
        <begin position="1"/>
        <end position="26"/>
    </location>
</feature>
<organism evidence="2 3">
    <name type="scientific">Roseibium aggregatum</name>
    <dbReference type="NCBI Taxonomy" id="187304"/>
    <lineage>
        <taxon>Bacteria</taxon>
        <taxon>Pseudomonadati</taxon>
        <taxon>Pseudomonadota</taxon>
        <taxon>Alphaproteobacteria</taxon>
        <taxon>Hyphomicrobiales</taxon>
        <taxon>Stappiaceae</taxon>
        <taxon>Roseibium</taxon>
    </lineage>
</organism>
<dbReference type="Proteomes" id="UP000048926">
    <property type="component" value="Unassembled WGS sequence"/>
</dbReference>
<keyword evidence="1" id="KW-0732">Signal</keyword>
<dbReference type="EMBL" id="CXST01000003">
    <property type="protein sequence ID" value="CTQ46253.1"/>
    <property type="molecule type" value="Genomic_DNA"/>
</dbReference>
<proteinExistence type="predicted"/>
<name>A0A0M6Y9Q3_9HYPH</name>
<dbReference type="AlphaFoldDB" id="A0A0M6Y9Q3"/>
<gene>
    <name evidence="2" type="ORF">LAL4801_04711</name>
</gene>
<evidence type="ECO:0000313" key="2">
    <source>
        <dbReference type="EMBL" id="CTQ46253.1"/>
    </source>
</evidence>
<evidence type="ECO:0008006" key="4">
    <source>
        <dbReference type="Google" id="ProtNLM"/>
    </source>
</evidence>
<keyword evidence="3" id="KW-1185">Reference proteome</keyword>
<protein>
    <recommendedName>
        <fullName evidence="4">HEAT repeat domain-containing protein</fullName>
    </recommendedName>
</protein>
<sequence>MVRHRNLAGCIAGAFLFTWLAGSTMADDMNLEAEIDTALAGGSPEAVVEAGPAAVAPLAARLAAAKTTGEKSALVDLLSAVGGADALAPVLPYIGDADPDLRARASAAALKVVLANGPPSGPVAEQLQTEVLTALKAPDAEGGVLLLGALAPGAEEALEAHLSGTRLVKAQPQEPTAPAALAARLALSALGDDEARTSLLRQIPEAEPDSLVFMLKALPLIDAPEVLHALAATTLSSKAPVADGLPSGAEPAREVADVAVEAFVARLSLSPGFKVTPGAIYTADQRAEVERLITSSIPN</sequence>
<evidence type="ECO:0000256" key="1">
    <source>
        <dbReference type="SAM" id="SignalP"/>
    </source>
</evidence>
<reference evidence="3" key="1">
    <citation type="submission" date="2015-07" db="EMBL/GenBank/DDBJ databases">
        <authorList>
            <person name="Rodrigo-Torres Lidia"/>
            <person name="Arahal R.David."/>
        </authorList>
    </citation>
    <scope>NUCLEOTIDE SEQUENCE [LARGE SCALE GENOMIC DNA]</scope>
    <source>
        <strain evidence="3">CECT 4801</strain>
    </source>
</reference>